<gene>
    <name evidence="1" type="ORF">IPOD504_LOCUS5726</name>
</gene>
<proteinExistence type="predicted"/>
<accession>A0ABN8I5T7</accession>
<protein>
    <submittedName>
        <fullName evidence="1">Uncharacterized protein</fullName>
    </submittedName>
</protein>
<keyword evidence="2" id="KW-1185">Reference proteome</keyword>
<evidence type="ECO:0000313" key="1">
    <source>
        <dbReference type="EMBL" id="CAH2047332.1"/>
    </source>
</evidence>
<dbReference type="Proteomes" id="UP000837857">
    <property type="component" value="Chromosome 17"/>
</dbReference>
<dbReference type="EMBL" id="OW152829">
    <property type="protein sequence ID" value="CAH2047332.1"/>
    <property type="molecule type" value="Genomic_DNA"/>
</dbReference>
<name>A0ABN8I5T7_9NEOP</name>
<sequence length="80" mass="8762">MLNGRRRIKHANHRNGHATNNFNVDGVELRGGGLMLYYPGHLFRPCSLAGSLVSRSGSDASALLISPLYLPRACRDMCAH</sequence>
<reference evidence="1" key="1">
    <citation type="submission" date="2022-03" db="EMBL/GenBank/DDBJ databases">
        <authorList>
            <person name="Martin H S."/>
        </authorList>
    </citation>
    <scope>NUCLEOTIDE SEQUENCE</scope>
</reference>
<feature type="non-terminal residue" evidence="1">
    <location>
        <position position="80"/>
    </location>
</feature>
<evidence type="ECO:0000313" key="2">
    <source>
        <dbReference type="Proteomes" id="UP000837857"/>
    </source>
</evidence>
<organism evidence="1 2">
    <name type="scientific">Iphiclides podalirius</name>
    <name type="common">scarce swallowtail</name>
    <dbReference type="NCBI Taxonomy" id="110791"/>
    <lineage>
        <taxon>Eukaryota</taxon>
        <taxon>Metazoa</taxon>
        <taxon>Ecdysozoa</taxon>
        <taxon>Arthropoda</taxon>
        <taxon>Hexapoda</taxon>
        <taxon>Insecta</taxon>
        <taxon>Pterygota</taxon>
        <taxon>Neoptera</taxon>
        <taxon>Endopterygota</taxon>
        <taxon>Lepidoptera</taxon>
        <taxon>Glossata</taxon>
        <taxon>Ditrysia</taxon>
        <taxon>Papilionoidea</taxon>
        <taxon>Papilionidae</taxon>
        <taxon>Papilioninae</taxon>
        <taxon>Iphiclides</taxon>
    </lineage>
</organism>